<feature type="signal peptide" evidence="2">
    <location>
        <begin position="1"/>
        <end position="19"/>
    </location>
</feature>
<dbReference type="EnsemblMetazoa" id="CLYHEMT009201.1">
    <property type="protein sequence ID" value="CLYHEMP009201.1"/>
    <property type="gene ID" value="CLYHEMG009201"/>
</dbReference>
<organism evidence="3 4">
    <name type="scientific">Clytia hemisphaerica</name>
    <dbReference type="NCBI Taxonomy" id="252671"/>
    <lineage>
        <taxon>Eukaryota</taxon>
        <taxon>Metazoa</taxon>
        <taxon>Cnidaria</taxon>
        <taxon>Hydrozoa</taxon>
        <taxon>Hydroidolina</taxon>
        <taxon>Leptothecata</taxon>
        <taxon>Obeliida</taxon>
        <taxon>Clytiidae</taxon>
        <taxon>Clytia</taxon>
    </lineage>
</organism>
<keyword evidence="4" id="KW-1185">Reference proteome</keyword>
<evidence type="ECO:0000313" key="3">
    <source>
        <dbReference type="EnsemblMetazoa" id="CLYHEMP009201.1"/>
    </source>
</evidence>
<keyword evidence="2" id="KW-0732">Signal</keyword>
<feature type="chain" id="PRO_5029474304" description="Cnidarian restricted protein" evidence="2">
    <location>
        <begin position="20"/>
        <end position="383"/>
    </location>
</feature>
<evidence type="ECO:0000256" key="2">
    <source>
        <dbReference type="SAM" id="SignalP"/>
    </source>
</evidence>
<sequence>MWRVYILCFLFVQFNQVECRINSSLKPQSLSNIIATEGDTAEFRWGITYSASHRKEVFSKIEILLLDKEACALIKRCTIGDTIWKQNITEEGKRLFKNKIQVHKVYSKDISPYAGYASIILILTLSEVDLKDNGHRFSVYGFMYSYPSFNGTELESPAINLTVLQFPVSRLRIEITSFTFNQKNIPEVKWNKPSNYDGIVWYYVEIRSSKYTILYGPINKTSFCAYGVMDPKVAVVYAENKYTKGNRSVPMVFDGKFTNKKPKRKWYRGYEQKIEICWFWLVVGCLGQTLLLLFFISLFKCCKRIKCCCTGKSRCSSCQRNREFQMTSDDDTEMKRFGDEELLSRNQDYEIVPDDLDYQHLQPIPQPANYTPLQAPDNYMKMT</sequence>
<protein>
    <recommendedName>
        <fullName evidence="5">Cnidarian restricted protein</fullName>
    </recommendedName>
</protein>
<keyword evidence="1" id="KW-0812">Transmembrane</keyword>
<proteinExistence type="predicted"/>
<name>A0A7M5WS84_9CNID</name>
<dbReference type="AlphaFoldDB" id="A0A7M5WS84"/>
<keyword evidence="1" id="KW-0472">Membrane</keyword>
<keyword evidence="1" id="KW-1133">Transmembrane helix</keyword>
<accession>A0A7M5WS84</accession>
<feature type="transmembrane region" description="Helical" evidence="1">
    <location>
        <begin position="278"/>
        <end position="296"/>
    </location>
</feature>
<evidence type="ECO:0008006" key="5">
    <source>
        <dbReference type="Google" id="ProtNLM"/>
    </source>
</evidence>
<evidence type="ECO:0000313" key="4">
    <source>
        <dbReference type="Proteomes" id="UP000594262"/>
    </source>
</evidence>
<evidence type="ECO:0000256" key="1">
    <source>
        <dbReference type="SAM" id="Phobius"/>
    </source>
</evidence>
<dbReference type="Proteomes" id="UP000594262">
    <property type="component" value="Unplaced"/>
</dbReference>
<reference evidence="3" key="1">
    <citation type="submission" date="2021-01" db="UniProtKB">
        <authorList>
            <consortium name="EnsemblMetazoa"/>
        </authorList>
    </citation>
    <scope>IDENTIFICATION</scope>
</reference>